<organism evidence="1 2">
    <name type="scientific">Plutella xylostella</name>
    <name type="common">Diamondback moth</name>
    <name type="synonym">Plutella maculipennis</name>
    <dbReference type="NCBI Taxonomy" id="51655"/>
    <lineage>
        <taxon>Eukaryota</taxon>
        <taxon>Metazoa</taxon>
        <taxon>Ecdysozoa</taxon>
        <taxon>Arthropoda</taxon>
        <taxon>Hexapoda</taxon>
        <taxon>Insecta</taxon>
        <taxon>Pterygota</taxon>
        <taxon>Neoptera</taxon>
        <taxon>Endopterygota</taxon>
        <taxon>Lepidoptera</taxon>
        <taxon>Glossata</taxon>
        <taxon>Ditrysia</taxon>
        <taxon>Yponomeutoidea</taxon>
        <taxon>Plutellidae</taxon>
        <taxon>Plutella</taxon>
    </lineage>
</organism>
<accession>A0ABQ7QBR6</accession>
<dbReference type="PANTHER" id="PTHR31511">
    <property type="entry name" value="PROTEIN CBG23764"/>
    <property type="match status" value="1"/>
</dbReference>
<evidence type="ECO:0008006" key="3">
    <source>
        <dbReference type="Google" id="ProtNLM"/>
    </source>
</evidence>
<dbReference type="PANTHER" id="PTHR31511:SF12">
    <property type="entry name" value="RHO TERMINATION FACTOR N-TERMINAL DOMAIN-CONTAINING PROTEIN"/>
    <property type="match status" value="1"/>
</dbReference>
<evidence type="ECO:0000313" key="1">
    <source>
        <dbReference type="EMBL" id="KAG7302220.1"/>
    </source>
</evidence>
<sequence length="966" mass="112940">MAHLYPAKNNPVRVRMYPHYSKVLNTAGMTFPPSFEDIKLFEKLNPDISINVYGLETNSDVVGPLFKTSSRKLTHVNLLYIDNGGKGHYCLIKNFDRLVRNQLTQHKCKIFLCDECFIYFNSEKKLCDHNCARVKTTLPPEGSKISFSNVDKTQRIPIVIYGDFESLLHEYNDKNKSEHVENIQKHEATCFAYYICCKSNPELNEYVSYRGARCAKKFVETISNDVKRLYQILSVAQPMLPLSQEEKTSFDNANTCYFCEKNFSRDEIKVADHDHFTGKYRGPSHKSCNLKAKVCPFIPIIFHNLSGYDCHLFINELSSIIGRVNLIPKNKEKFISFTKFIPIDAKNVAQLKFIDSFNFLSSGLDKLAKTLSSSDFINLRKYFKDQYLFDLVRRKGIYCYDYVNSWDRYSENQLPERKHFFSKLNSEDVSEEDYKHALNVWQSFNIKNIGEYTDLYLKCDVLLLCDIFEKFRSMSLKYYQLDPCYYISSPSLSWDAMLKFTKVELDLISDLEMYQMIENGIRGGLAQCSLRYAKANNKYLPHYDKNEPNSFLIYLDCVNLYGFAMMKKLPTSNFHFLNDFEIQKFNILNHSADDNQGFILEVDLSYPANIHKEHSDLPFAPEKLVPAGGTTSKLIANLYDKHHYIIHYVHLKECLKHGLKLLKIHKILAFDQKVFLEPYISLNTSLRQKATSDFEKDFFKKQNNSIFGKTIENKRKQVDVKLVTVWKDVCNNTNKLCGAEKYISAPNFKNLAIISENLVAIHLQRTHVILDRPIYIGFSVLELAKTHLYRFHYSFMKPFYDKRIQLCYTDTDSLLYLIYTNDFYEDMKDNIQYFDTSNFEKNNIYKIPPKNMKIPGYFKDELGGEIISEFVGLRAKLYFIDTCKNSIKKAKGIKKSVTKKLQLNQYKKSLFKNESFRDDMFLIRSKNHQIFTQRVNKLILCRSDNKRQILEDKITTLPWGHCNTSL</sequence>
<name>A0ABQ7QBR6_PLUXY</name>
<gene>
    <name evidence="1" type="ORF">JYU34_013699</name>
</gene>
<dbReference type="InterPro" id="IPR012337">
    <property type="entry name" value="RNaseH-like_sf"/>
</dbReference>
<dbReference type="InterPro" id="IPR036397">
    <property type="entry name" value="RNaseH_sf"/>
</dbReference>
<dbReference type="SUPFAM" id="SSF53098">
    <property type="entry name" value="Ribonuclease H-like"/>
    <property type="match status" value="1"/>
</dbReference>
<dbReference type="InterPro" id="IPR043502">
    <property type="entry name" value="DNA/RNA_pol_sf"/>
</dbReference>
<reference evidence="1 2" key="1">
    <citation type="submission" date="2021-06" db="EMBL/GenBank/DDBJ databases">
        <title>A haploid diamondback moth (Plutella xylostella L.) genome assembly resolves 31 chromosomes and identifies a diamide resistance mutation.</title>
        <authorList>
            <person name="Ward C.M."/>
            <person name="Perry K.D."/>
            <person name="Baker G."/>
            <person name="Powis K."/>
            <person name="Heckel D.G."/>
            <person name="Baxter S.W."/>
        </authorList>
    </citation>
    <scope>NUCLEOTIDE SEQUENCE [LARGE SCALE GENOMIC DNA]</scope>
    <source>
        <strain evidence="1 2">LV</strain>
        <tissue evidence="1">Single pupa</tissue>
    </source>
</reference>
<dbReference type="InterPro" id="IPR044925">
    <property type="entry name" value="His-Me_finger_sf"/>
</dbReference>
<dbReference type="SUPFAM" id="SSF56672">
    <property type="entry name" value="DNA/RNA polymerases"/>
    <property type="match status" value="1"/>
</dbReference>
<proteinExistence type="predicted"/>
<dbReference type="Proteomes" id="UP000823941">
    <property type="component" value="Chromosome 18"/>
</dbReference>
<protein>
    <recommendedName>
        <fullName evidence="3">DNA-directed DNA polymerase</fullName>
    </recommendedName>
</protein>
<dbReference type="EMBL" id="JAHIBW010000018">
    <property type="protein sequence ID" value="KAG7302220.1"/>
    <property type="molecule type" value="Genomic_DNA"/>
</dbReference>
<comment type="caution">
    <text evidence="1">The sequence shown here is derived from an EMBL/GenBank/DDBJ whole genome shotgun (WGS) entry which is preliminary data.</text>
</comment>
<dbReference type="SUPFAM" id="SSF54060">
    <property type="entry name" value="His-Me finger endonucleases"/>
    <property type="match status" value="1"/>
</dbReference>
<keyword evidence="2" id="KW-1185">Reference proteome</keyword>
<dbReference type="Gene3D" id="3.30.420.10">
    <property type="entry name" value="Ribonuclease H-like superfamily/Ribonuclease H"/>
    <property type="match status" value="1"/>
</dbReference>
<evidence type="ECO:0000313" key="2">
    <source>
        <dbReference type="Proteomes" id="UP000823941"/>
    </source>
</evidence>